<feature type="transmembrane region" description="Helical" evidence="5">
    <location>
        <begin position="96"/>
        <end position="118"/>
    </location>
</feature>
<feature type="transmembrane region" description="Helical" evidence="5">
    <location>
        <begin position="264"/>
        <end position="290"/>
    </location>
</feature>
<feature type="transmembrane region" description="Helical" evidence="5">
    <location>
        <begin position="130"/>
        <end position="150"/>
    </location>
</feature>
<evidence type="ECO:0000256" key="3">
    <source>
        <dbReference type="ARBA" id="ARBA00022989"/>
    </source>
</evidence>
<dbReference type="GeneID" id="41323497"/>
<reference evidence="6" key="1">
    <citation type="submission" date="2016-03" db="EMBL/GenBank/DDBJ databases">
        <authorList>
            <person name="Borrel G."/>
            <person name="Mccann A."/>
            <person name="O'Toole P.W."/>
        </authorList>
    </citation>
    <scope>NUCLEOTIDE SEQUENCE</scope>
    <source>
        <strain evidence="6">183</strain>
    </source>
</reference>
<protein>
    <recommendedName>
        <fullName evidence="8">Na+-dependent transporter</fullName>
    </recommendedName>
</protein>
<comment type="subcellular location">
    <subcellularLocation>
        <location evidence="1">Membrane</location>
        <topology evidence="1">Multi-pass membrane protein</topology>
    </subcellularLocation>
</comment>
<keyword evidence="3 5" id="KW-1133">Transmembrane helix</keyword>
<dbReference type="Proteomes" id="UP000752814">
    <property type="component" value="Unassembled WGS sequence"/>
</dbReference>
<feature type="transmembrane region" description="Helical" evidence="5">
    <location>
        <begin position="186"/>
        <end position="207"/>
    </location>
</feature>
<organism evidence="6 7">
    <name type="scientific">Candidatus Methanomassiliicoccus intestinalis</name>
    <dbReference type="NCBI Taxonomy" id="1406512"/>
    <lineage>
        <taxon>Archaea</taxon>
        <taxon>Methanobacteriati</taxon>
        <taxon>Thermoplasmatota</taxon>
        <taxon>Thermoplasmata</taxon>
        <taxon>Methanomassiliicoccales</taxon>
        <taxon>Methanomassiliicoccaceae</taxon>
        <taxon>Methanomassiliicoccus</taxon>
    </lineage>
</organism>
<feature type="transmembrane region" description="Helical" evidence="5">
    <location>
        <begin position="156"/>
        <end position="174"/>
    </location>
</feature>
<accession>A0A8J8TE30</accession>
<keyword evidence="4 5" id="KW-0472">Membrane</keyword>
<name>A0A8J8TE30_9ARCH</name>
<evidence type="ECO:0000313" key="7">
    <source>
        <dbReference type="Proteomes" id="UP000752814"/>
    </source>
</evidence>
<dbReference type="RefSeq" id="WP_020448967.1">
    <property type="nucleotide sequence ID" value="NZ_CAYAXV010000011.1"/>
</dbReference>
<evidence type="ECO:0000256" key="2">
    <source>
        <dbReference type="ARBA" id="ARBA00022692"/>
    </source>
</evidence>
<sequence>MRVRDLLGNNSLVLAVALVIALICGGFPETEHITNKDIAMVSLCLMMCFSLCNIKLTGLNPKNYSKDILKAFFLCMILGLAVTVLISFFFEGDIRHGWILEAAVPSAVSVIPFTALLLGNMKSSIVSSTVIYFAALVMTPLVTLIFLGEAINPQTLLEYIAILIIVPLIVSRFMRRLHIPPAAGSITINLLFAVLVIAIAGSNNYVFFGEPVLLLSLLIAAVLRTFGVGIGLNAYLKKKGEPREDRVPEILFATHKNTGMAGALAVALIGDAAAIPIAVCMTVDIVWLIYVSKFMFPVSKIKNEEIQSASAA</sequence>
<evidence type="ECO:0000313" key="6">
    <source>
        <dbReference type="EMBL" id="TQS84495.1"/>
    </source>
</evidence>
<keyword evidence="2 5" id="KW-0812">Transmembrane</keyword>
<dbReference type="InterPro" id="IPR038770">
    <property type="entry name" value="Na+/solute_symporter_sf"/>
</dbReference>
<feature type="transmembrane region" description="Helical" evidence="5">
    <location>
        <begin position="38"/>
        <end position="56"/>
    </location>
</feature>
<dbReference type="GO" id="GO:0016020">
    <property type="term" value="C:membrane"/>
    <property type="evidence" value="ECO:0007669"/>
    <property type="project" value="UniProtKB-SubCell"/>
</dbReference>
<comment type="caution">
    <text evidence="6">The sequence shown here is derived from an EMBL/GenBank/DDBJ whole genome shotgun (WGS) entry which is preliminary data.</text>
</comment>
<dbReference type="EMBL" id="LVVT01000001">
    <property type="protein sequence ID" value="TQS84495.1"/>
    <property type="molecule type" value="Genomic_DNA"/>
</dbReference>
<dbReference type="Pfam" id="PF01758">
    <property type="entry name" value="SBF"/>
    <property type="match status" value="1"/>
</dbReference>
<feature type="transmembrane region" description="Helical" evidence="5">
    <location>
        <begin position="213"/>
        <end position="236"/>
    </location>
</feature>
<dbReference type="AlphaFoldDB" id="A0A8J8TE30"/>
<feature type="transmembrane region" description="Helical" evidence="5">
    <location>
        <begin position="68"/>
        <end position="90"/>
    </location>
</feature>
<dbReference type="Gene3D" id="1.20.1530.20">
    <property type="match status" value="1"/>
</dbReference>
<dbReference type="OMA" id="MGFAVWK"/>
<evidence type="ECO:0000256" key="5">
    <source>
        <dbReference type="SAM" id="Phobius"/>
    </source>
</evidence>
<evidence type="ECO:0000256" key="4">
    <source>
        <dbReference type="ARBA" id="ARBA00023136"/>
    </source>
</evidence>
<evidence type="ECO:0000256" key="1">
    <source>
        <dbReference type="ARBA" id="ARBA00004141"/>
    </source>
</evidence>
<evidence type="ECO:0008006" key="8">
    <source>
        <dbReference type="Google" id="ProtNLM"/>
    </source>
</evidence>
<gene>
    <name evidence="6" type="ORF">A3207_00155</name>
</gene>
<dbReference type="InterPro" id="IPR002657">
    <property type="entry name" value="BilAc:Na_symport/Acr3"/>
</dbReference>
<proteinExistence type="predicted"/>